<protein>
    <submittedName>
        <fullName evidence="4">Uncharacterized protein</fullName>
    </submittedName>
</protein>
<name>A0A540LKI8_MALBA</name>
<keyword evidence="2" id="KW-0808">Transferase</keyword>
<gene>
    <name evidence="4" type="ORF">C1H46_027434</name>
</gene>
<keyword evidence="3" id="KW-0012">Acyltransferase</keyword>
<accession>A0A540LKI8</accession>
<dbReference type="STRING" id="106549.A0A540LKI8"/>
<organism evidence="4 5">
    <name type="scientific">Malus baccata</name>
    <name type="common">Siberian crab apple</name>
    <name type="synonym">Pyrus baccata</name>
    <dbReference type="NCBI Taxonomy" id="106549"/>
    <lineage>
        <taxon>Eukaryota</taxon>
        <taxon>Viridiplantae</taxon>
        <taxon>Streptophyta</taxon>
        <taxon>Embryophyta</taxon>
        <taxon>Tracheophyta</taxon>
        <taxon>Spermatophyta</taxon>
        <taxon>Magnoliopsida</taxon>
        <taxon>eudicotyledons</taxon>
        <taxon>Gunneridae</taxon>
        <taxon>Pentapetalae</taxon>
        <taxon>rosids</taxon>
        <taxon>fabids</taxon>
        <taxon>Rosales</taxon>
        <taxon>Rosaceae</taxon>
        <taxon>Amygdaloideae</taxon>
        <taxon>Maleae</taxon>
        <taxon>Malus</taxon>
    </lineage>
</organism>
<dbReference type="Proteomes" id="UP000315295">
    <property type="component" value="Unassembled WGS sequence"/>
</dbReference>
<reference evidence="4 5" key="1">
    <citation type="journal article" date="2019" name="G3 (Bethesda)">
        <title>Sequencing of a Wild Apple (Malus baccata) Genome Unravels the Differences Between Cultivated and Wild Apple Species Regarding Disease Resistance and Cold Tolerance.</title>
        <authorList>
            <person name="Chen X."/>
        </authorList>
    </citation>
    <scope>NUCLEOTIDE SEQUENCE [LARGE SCALE GENOMIC DNA]</scope>
    <source>
        <strain evidence="5">cv. Shandingzi</strain>
        <tissue evidence="4">Leaves</tissue>
    </source>
</reference>
<dbReference type="Gene3D" id="3.30.559.10">
    <property type="entry name" value="Chloramphenicol acetyltransferase-like domain"/>
    <property type="match status" value="2"/>
</dbReference>
<sequence>MRMEIEVEVISKEIIKPSSPTPNHLHHHQLSFLDQLAPHAYMQFFYFYSSDGDGTKTFTQISKILKTSLSKVLTHYYPLAGRVKHNLVVHCSDQGVPFFEAKVKSQLLSDVIANSLLSESDLNKLLPFKTSEATEIPLGVQLSMFDCGGFAIGVCMSHRIADALSYFIFVNNWAAIAKNCSNIFVAPDFSAASVFPPRNMEGYLGVSIITKRKAIITRRFVFDGAKVEALRSRYQESMEFSKTHKRPSRVEALSAFLWNVFLPSRPREPLETTQTLYTAVCITDLRSRCDPPVSQHAFGNYYRAATATPTSVNGEERHRLVRQAMEEIEKIDNSYMRRFQEGYQEHLDFMRKRMERAAIGELVTLTFSSLCRFPTYDADFGWGKPAWVSMAAIGITNQIVFMDTKNGDGIESYFSLTEEDMAKFELHSEFISLLKSPIGGSVKEKSVSRL</sequence>
<dbReference type="PANTHER" id="PTHR31623:SF46">
    <property type="entry name" value="VINORINE SYNTHASE-LIKE"/>
    <property type="match status" value="1"/>
</dbReference>
<comment type="similarity">
    <text evidence="1">Belongs to the plant acyltransferase family.</text>
</comment>
<evidence type="ECO:0000256" key="2">
    <source>
        <dbReference type="ARBA" id="ARBA00022679"/>
    </source>
</evidence>
<dbReference type="InterPro" id="IPR023213">
    <property type="entry name" value="CAT-like_dom_sf"/>
</dbReference>
<evidence type="ECO:0000256" key="3">
    <source>
        <dbReference type="ARBA" id="ARBA00023315"/>
    </source>
</evidence>
<evidence type="ECO:0000313" key="5">
    <source>
        <dbReference type="Proteomes" id="UP000315295"/>
    </source>
</evidence>
<proteinExistence type="inferred from homology"/>
<dbReference type="PANTHER" id="PTHR31623">
    <property type="entry name" value="F21J9.9"/>
    <property type="match status" value="1"/>
</dbReference>
<evidence type="ECO:0000313" key="4">
    <source>
        <dbReference type="EMBL" id="TQD86986.1"/>
    </source>
</evidence>
<comment type="caution">
    <text evidence="4">The sequence shown here is derived from an EMBL/GenBank/DDBJ whole genome shotgun (WGS) entry which is preliminary data.</text>
</comment>
<dbReference type="Pfam" id="PF02458">
    <property type="entry name" value="Transferase"/>
    <property type="match status" value="1"/>
</dbReference>
<keyword evidence="5" id="KW-1185">Reference proteome</keyword>
<dbReference type="GO" id="GO:0016746">
    <property type="term" value="F:acyltransferase activity"/>
    <property type="evidence" value="ECO:0007669"/>
    <property type="project" value="UniProtKB-KW"/>
</dbReference>
<dbReference type="EMBL" id="VIEB01000551">
    <property type="protein sequence ID" value="TQD86986.1"/>
    <property type="molecule type" value="Genomic_DNA"/>
</dbReference>
<dbReference type="AlphaFoldDB" id="A0A540LKI8"/>
<evidence type="ECO:0000256" key="1">
    <source>
        <dbReference type="ARBA" id="ARBA00009861"/>
    </source>
</evidence>